<evidence type="ECO:0000313" key="11">
    <source>
        <dbReference type="EMBL" id="CAI8056917.1"/>
    </source>
</evidence>
<dbReference type="Proteomes" id="UP001174909">
    <property type="component" value="Unassembled WGS sequence"/>
</dbReference>
<dbReference type="AlphaFoldDB" id="A0AA35U1D8"/>
<keyword evidence="5" id="KW-0963">Cytoplasm</keyword>
<dbReference type="InterPro" id="IPR001353">
    <property type="entry name" value="Proteasome_sua/b"/>
</dbReference>
<comment type="similarity">
    <text evidence="9">Belongs to the peptidase T1A family.</text>
</comment>
<evidence type="ECO:0000259" key="10">
    <source>
        <dbReference type="PROSITE" id="PS00388"/>
    </source>
</evidence>
<comment type="subcellular location">
    <subcellularLocation>
        <location evidence="3">Cytoplasm</location>
    </subcellularLocation>
    <subcellularLocation>
        <location evidence="2">Nucleus</location>
    </subcellularLocation>
</comment>
<evidence type="ECO:0000256" key="5">
    <source>
        <dbReference type="ARBA" id="ARBA00022490"/>
    </source>
</evidence>
<dbReference type="GO" id="GO:0019773">
    <property type="term" value="C:proteasome core complex, alpha-subunit complex"/>
    <property type="evidence" value="ECO:0007669"/>
    <property type="project" value="UniProtKB-UniRule"/>
</dbReference>
<keyword evidence="12" id="KW-1185">Reference proteome</keyword>
<proteinExistence type="inferred from homology"/>
<evidence type="ECO:0000256" key="9">
    <source>
        <dbReference type="PROSITE-ProRule" id="PRU00808"/>
    </source>
</evidence>
<dbReference type="Pfam" id="PF00227">
    <property type="entry name" value="Proteasome"/>
    <property type="match status" value="1"/>
</dbReference>
<dbReference type="FunFam" id="3.60.20.10:FF:000055">
    <property type="entry name" value="Proteasome subunit alpha type"/>
    <property type="match status" value="1"/>
</dbReference>
<comment type="subunit">
    <text evidence="8">The 26S proteasome consists of a 20S proteasome core and two 19S regulatory subunits. The 20S proteasome core is composed of 28 subunits that are arranged in four stacked rings, resulting in a barrel-shaped structure. The two end rings are each formed by seven alpha subunits, and the two central rings are each formed by seven beta subunits. The catalytic chamber with the active sites is on the inside of the barrel.</text>
</comment>
<dbReference type="PANTHER" id="PTHR11599">
    <property type="entry name" value="PROTEASOME SUBUNIT ALPHA/BETA"/>
    <property type="match status" value="1"/>
</dbReference>
<dbReference type="GO" id="GO:0005737">
    <property type="term" value="C:cytoplasm"/>
    <property type="evidence" value="ECO:0007669"/>
    <property type="project" value="UniProtKB-SubCell"/>
</dbReference>
<dbReference type="CDD" id="cd03754">
    <property type="entry name" value="proteasome_alpha_type_6"/>
    <property type="match status" value="1"/>
</dbReference>
<dbReference type="EMBL" id="CASHTH010004405">
    <property type="protein sequence ID" value="CAI8056917.1"/>
    <property type="molecule type" value="Genomic_DNA"/>
</dbReference>
<gene>
    <name evidence="11" type="ORF">GBAR_LOCUS31002</name>
</gene>
<evidence type="ECO:0000256" key="3">
    <source>
        <dbReference type="ARBA" id="ARBA00004496"/>
    </source>
</evidence>
<dbReference type="InterPro" id="IPR000426">
    <property type="entry name" value="Proteasome_asu_N"/>
</dbReference>
<comment type="function">
    <text evidence="1">The proteasome is a multicatalytic proteinase complex which is characterized by its ability to cleave peptides with Arg, Phe, Tyr, Leu, and Glu adjacent to the leaving group at neutral or slightly basic pH. The proteasome has an ATP-dependent proteolytic activity.</text>
</comment>
<dbReference type="NCBIfam" id="NF003075">
    <property type="entry name" value="PRK03996.1"/>
    <property type="match status" value="1"/>
</dbReference>
<dbReference type="Gene3D" id="3.60.20.10">
    <property type="entry name" value="Glutamine Phosphoribosylpyrophosphate, subunit 1, domain 1"/>
    <property type="match status" value="1"/>
</dbReference>
<keyword evidence="6 9" id="KW-0647">Proteasome</keyword>
<sequence length="339" mass="37987">MKIWRKMTILTKSQPQRDLKHDLSVVQSNAHALTSSAGWPTASAGFDRHITIFSPEGRLYQVEYAFKAVNQGGTTSLGVRGADSAVVITQKKVPDKLLDPESVSHLFKITDHVGCVVTGMIADSRAQVQRARAEAAEFQYRYGYEIPVDTLCKRMADISQVYTQNANMRPLGCCMVLIAVDEERGPQVYKTDPAGHYCGYRAVGVGPKQTEANNYMEKKIRKKPQWSYVETVETAIMCLSSVLSADFKSSEIEIGVVTKDNTKFRSVCRLLILFGVNETIFRAGFSQWRKLMRDWQLLQKGTSVRLHSRLTVVHCVVYYTCCYPIAQSCDCTCTHTAQA</sequence>
<reference evidence="11" key="1">
    <citation type="submission" date="2023-03" db="EMBL/GenBank/DDBJ databases">
        <authorList>
            <person name="Steffen K."/>
            <person name="Cardenas P."/>
        </authorList>
    </citation>
    <scope>NUCLEOTIDE SEQUENCE</scope>
</reference>
<evidence type="ECO:0000256" key="6">
    <source>
        <dbReference type="ARBA" id="ARBA00022942"/>
    </source>
</evidence>
<accession>A0AA35U1D8</accession>
<organism evidence="11 12">
    <name type="scientific">Geodia barretti</name>
    <name type="common">Barrett's horny sponge</name>
    <dbReference type="NCBI Taxonomy" id="519541"/>
    <lineage>
        <taxon>Eukaryota</taxon>
        <taxon>Metazoa</taxon>
        <taxon>Porifera</taxon>
        <taxon>Demospongiae</taxon>
        <taxon>Heteroscleromorpha</taxon>
        <taxon>Tetractinellida</taxon>
        <taxon>Astrophorina</taxon>
        <taxon>Geodiidae</taxon>
        <taxon>Geodia</taxon>
    </lineage>
</organism>
<protein>
    <recommendedName>
        <fullName evidence="4">Proteasome subunit alpha type-6</fullName>
    </recommendedName>
</protein>
<comment type="caution">
    <text evidence="11">The sequence shown here is derived from an EMBL/GenBank/DDBJ whole genome shotgun (WGS) entry which is preliminary data.</text>
</comment>
<evidence type="ECO:0000256" key="4">
    <source>
        <dbReference type="ARBA" id="ARBA00021332"/>
    </source>
</evidence>
<dbReference type="InterPro" id="IPR034642">
    <property type="entry name" value="Proteasome_subunit_alpha6"/>
</dbReference>
<evidence type="ECO:0000313" key="12">
    <source>
        <dbReference type="Proteomes" id="UP001174909"/>
    </source>
</evidence>
<dbReference type="GO" id="GO:0006511">
    <property type="term" value="P:ubiquitin-dependent protein catabolic process"/>
    <property type="evidence" value="ECO:0007669"/>
    <property type="project" value="InterPro"/>
</dbReference>
<evidence type="ECO:0000256" key="1">
    <source>
        <dbReference type="ARBA" id="ARBA00002000"/>
    </source>
</evidence>
<dbReference type="PROSITE" id="PS00388">
    <property type="entry name" value="PROTEASOME_ALPHA_1"/>
    <property type="match status" value="1"/>
</dbReference>
<evidence type="ECO:0000256" key="2">
    <source>
        <dbReference type="ARBA" id="ARBA00004123"/>
    </source>
</evidence>
<evidence type="ECO:0000256" key="7">
    <source>
        <dbReference type="ARBA" id="ARBA00023242"/>
    </source>
</evidence>
<dbReference type="InterPro" id="IPR029055">
    <property type="entry name" value="Ntn_hydrolases_N"/>
</dbReference>
<dbReference type="Pfam" id="PF10584">
    <property type="entry name" value="Proteasome_A_N"/>
    <property type="match status" value="1"/>
</dbReference>
<keyword evidence="7" id="KW-0539">Nucleus</keyword>
<feature type="domain" description="Proteasome alpha-type subunits" evidence="10">
    <location>
        <begin position="46"/>
        <end position="68"/>
    </location>
</feature>
<dbReference type="InterPro" id="IPR050115">
    <property type="entry name" value="Proteasome_alpha"/>
</dbReference>
<evidence type="ECO:0000256" key="8">
    <source>
        <dbReference type="ARBA" id="ARBA00026071"/>
    </source>
</evidence>
<dbReference type="SUPFAM" id="SSF56235">
    <property type="entry name" value="N-terminal nucleophile aminohydrolases (Ntn hydrolases)"/>
    <property type="match status" value="1"/>
</dbReference>
<name>A0AA35U1D8_GEOBA</name>
<dbReference type="InterPro" id="IPR023332">
    <property type="entry name" value="Proteasome_alpha-type"/>
</dbReference>
<dbReference type="PROSITE" id="PS51475">
    <property type="entry name" value="PROTEASOME_ALPHA_2"/>
    <property type="match status" value="1"/>
</dbReference>
<dbReference type="SMART" id="SM00948">
    <property type="entry name" value="Proteasome_A_N"/>
    <property type="match status" value="1"/>
</dbReference>
<dbReference type="GO" id="GO:0005634">
    <property type="term" value="C:nucleus"/>
    <property type="evidence" value="ECO:0007669"/>
    <property type="project" value="UniProtKB-SubCell"/>
</dbReference>